<dbReference type="Proteomes" id="UP000221369">
    <property type="component" value="Unassembled WGS sequence"/>
</dbReference>
<dbReference type="AlphaFoldDB" id="A0A2A9DWA3"/>
<evidence type="ECO:0000256" key="2">
    <source>
        <dbReference type="SAM" id="Phobius"/>
    </source>
</evidence>
<keyword evidence="4" id="KW-1185">Reference proteome</keyword>
<feature type="transmembrane region" description="Helical" evidence="2">
    <location>
        <begin position="29"/>
        <end position="49"/>
    </location>
</feature>
<protein>
    <submittedName>
        <fullName evidence="3">Uncharacterized protein</fullName>
    </submittedName>
</protein>
<evidence type="ECO:0000313" key="4">
    <source>
        <dbReference type="Proteomes" id="UP000221369"/>
    </source>
</evidence>
<proteinExistence type="predicted"/>
<sequence length="190" mass="19135">MNTASAPAAPRGRTVSTQAADSSAGDRPIARAVSGLTLLGAGLVHFAVAPAQATPLLAGLAVLATAELAFSIGVLSGRLVPSVRLIGLSSAPLIVWAVFVFADGLLGAETPLPVGPMLAAAALNFTAALSLAASVRLSRRVSSPARPWMFTAALVAGAVMLPFIAVPAMSAAQHPSGDQPSMSHLNEHHH</sequence>
<name>A0A2A9DWA3_9MICO</name>
<reference evidence="3 4" key="1">
    <citation type="submission" date="2017-10" db="EMBL/GenBank/DDBJ databases">
        <title>Sequencing the genomes of 1000 actinobacteria strains.</title>
        <authorList>
            <person name="Klenk H.-P."/>
        </authorList>
    </citation>
    <scope>NUCLEOTIDE SEQUENCE [LARGE SCALE GENOMIC DNA]</scope>
    <source>
        <strain evidence="3 4">DSM 21798</strain>
    </source>
</reference>
<gene>
    <name evidence="3" type="ORF">ATJ78_1581</name>
</gene>
<evidence type="ECO:0000256" key="1">
    <source>
        <dbReference type="SAM" id="MobiDB-lite"/>
    </source>
</evidence>
<dbReference type="EMBL" id="PDJE01000001">
    <property type="protein sequence ID" value="PFG30646.1"/>
    <property type="molecule type" value="Genomic_DNA"/>
</dbReference>
<keyword evidence="2" id="KW-0472">Membrane</keyword>
<evidence type="ECO:0000313" key="3">
    <source>
        <dbReference type="EMBL" id="PFG30646.1"/>
    </source>
</evidence>
<keyword evidence="2" id="KW-0812">Transmembrane</keyword>
<feature type="transmembrane region" description="Helical" evidence="2">
    <location>
        <begin position="147"/>
        <end position="172"/>
    </location>
</feature>
<comment type="caution">
    <text evidence="3">The sequence shown here is derived from an EMBL/GenBank/DDBJ whole genome shotgun (WGS) entry which is preliminary data.</text>
</comment>
<feature type="transmembrane region" description="Helical" evidence="2">
    <location>
        <begin position="114"/>
        <end position="135"/>
    </location>
</feature>
<keyword evidence="2" id="KW-1133">Transmembrane helix</keyword>
<accession>A0A2A9DWA3</accession>
<organism evidence="3 4">
    <name type="scientific">Paramicrobacterium agarici</name>
    <dbReference type="NCBI Taxonomy" id="630514"/>
    <lineage>
        <taxon>Bacteria</taxon>
        <taxon>Bacillati</taxon>
        <taxon>Actinomycetota</taxon>
        <taxon>Actinomycetes</taxon>
        <taxon>Micrococcales</taxon>
        <taxon>Microbacteriaceae</taxon>
        <taxon>Paramicrobacterium</taxon>
    </lineage>
</organism>
<feature type="transmembrane region" description="Helical" evidence="2">
    <location>
        <begin position="55"/>
        <end position="75"/>
    </location>
</feature>
<feature type="transmembrane region" description="Helical" evidence="2">
    <location>
        <begin position="82"/>
        <end position="102"/>
    </location>
</feature>
<feature type="region of interest" description="Disordered" evidence="1">
    <location>
        <begin position="1"/>
        <end position="23"/>
    </location>
</feature>
<dbReference type="RefSeq" id="WP_098407075.1">
    <property type="nucleotide sequence ID" value="NZ_PDJE01000001.1"/>
</dbReference>